<keyword evidence="1" id="KW-0175">Coiled coil</keyword>
<dbReference type="InterPro" id="IPR002514">
    <property type="entry name" value="Transposase_8"/>
</dbReference>
<accession>A0A0M2QPS6</accession>
<dbReference type="EMBL" id="PDDY01000001">
    <property type="protein sequence ID" value="PEH40859.1"/>
    <property type="molecule type" value="Genomic_DNA"/>
</dbReference>
<dbReference type="GO" id="GO:0004803">
    <property type="term" value="F:transposase activity"/>
    <property type="evidence" value="ECO:0007669"/>
    <property type="project" value="InterPro"/>
</dbReference>
<dbReference type="Proteomes" id="UP000220629">
    <property type="component" value="Unassembled WGS sequence"/>
</dbReference>
<dbReference type="GO" id="GO:0003677">
    <property type="term" value="F:DNA binding"/>
    <property type="evidence" value="ECO:0007669"/>
    <property type="project" value="InterPro"/>
</dbReference>
<dbReference type="SUPFAM" id="SSF46689">
    <property type="entry name" value="Homeodomain-like"/>
    <property type="match status" value="1"/>
</dbReference>
<proteinExistence type="predicted"/>
<evidence type="ECO:0000313" key="2">
    <source>
        <dbReference type="EMBL" id="PEH40859.1"/>
    </source>
</evidence>
<protein>
    <recommendedName>
        <fullName evidence="4">Transposase</fullName>
    </recommendedName>
</protein>
<gene>
    <name evidence="2" type="ORF">CRM94_01035</name>
</gene>
<evidence type="ECO:0008006" key="4">
    <source>
        <dbReference type="Google" id="ProtNLM"/>
    </source>
</evidence>
<organism evidence="2 3">
    <name type="scientific">Burkholderia gladioli</name>
    <name type="common">Pseudomonas marginata</name>
    <name type="synonym">Phytomonas marginata</name>
    <dbReference type="NCBI Taxonomy" id="28095"/>
    <lineage>
        <taxon>Bacteria</taxon>
        <taxon>Pseudomonadati</taxon>
        <taxon>Pseudomonadota</taxon>
        <taxon>Betaproteobacteria</taxon>
        <taxon>Burkholderiales</taxon>
        <taxon>Burkholderiaceae</taxon>
        <taxon>Burkholderia</taxon>
    </lineage>
</organism>
<dbReference type="GO" id="GO:0006313">
    <property type="term" value="P:DNA transposition"/>
    <property type="evidence" value="ECO:0007669"/>
    <property type="project" value="InterPro"/>
</dbReference>
<evidence type="ECO:0000256" key="1">
    <source>
        <dbReference type="SAM" id="Coils"/>
    </source>
</evidence>
<comment type="caution">
    <text evidence="2">The sequence shown here is derived from an EMBL/GenBank/DDBJ whole genome shotgun (WGS) entry which is preliminary data.</text>
</comment>
<dbReference type="PANTHER" id="PTHR33609:SF1">
    <property type="entry name" value="TRANSPOSASE"/>
    <property type="match status" value="1"/>
</dbReference>
<name>A0A0M2QPS6_BURGA</name>
<dbReference type="Pfam" id="PF01527">
    <property type="entry name" value="HTH_Tnp_1"/>
    <property type="match status" value="1"/>
</dbReference>
<evidence type="ECO:0000313" key="3">
    <source>
        <dbReference type="Proteomes" id="UP000220629"/>
    </source>
</evidence>
<dbReference type="AlphaFoldDB" id="A0A0M2QPS6"/>
<dbReference type="InterPro" id="IPR052546">
    <property type="entry name" value="Transposase_8_domain"/>
</dbReference>
<sequence length="88" mass="10106">MLHTKSRVCRSAGGASRFENSGLIRRAGISEQTFYRWKRQYAGMQSDQVRELEQLQDENARLKKLVAELSLDKAVLQDVASRKWPGPR</sequence>
<reference evidence="3" key="1">
    <citation type="submission" date="2017-09" db="EMBL/GenBank/DDBJ databases">
        <title>FDA dAtabase for Regulatory Grade micrObial Sequences (FDA-ARGOS): Supporting development and validation of Infectious Disease Dx tests.</title>
        <authorList>
            <person name="Minogue T."/>
            <person name="Wolcott M."/>
            <person name="Wasieloski L."/>
            <person name="Aguilar W."/>
            <person name="Moore D."/>
            <person name="Tallon L."/>
            <person name="Sadzewicz L."/>
            <person name="Ott S."/>
            <person name="Zhao X."/>
            <person name="Nagaraj S."/>
            <person name="Vavikolanu K."/>
            <person name="Aluvathingal J."/>
            <person name="Nadendla S."/>
            <person name="Sichtig H."/>
        </authorList>
    </citation>
    <scope>NUCLEOTIDE SEQUENCE [LARGE SCALE GENOMIC DNA]</scope>
    <source>
        <strain evidence="3">FDAARGOS_390</strain>
    </source>
</reference>
<dbReference type="PANTHER" id="PTHR33609">
    <property type="entry name" value="LOW CALCIUM RESPONSE LOCUS PROTEIN S"/>
    <property type="match status" value="1"/>
</dbReference>
<dbReference type="InterPro" id="IPR009057">
    <property type="entry name" value="Homeodomain-like_sf"/>
</dbReference>
<feature type="coiled-coil region" evidence="1">
    <location>
        <begin position="45"/>
        <end position="72"/>
    </location>
</feature>